<dbReference type="Proteomes" id="UP000051749">
    <property type="component" value="Unassembled WGS sequence"/>
</dbReference>
<evidence type="ECO:0000313" key="3">
    <source>
        <dbReference type="Proteomes" id="UP000051749"/>
    </source>
</evidence>
<dbReference type="GeneID" id="76042924"/>
<keyword evidence="4" id="KW-1185">Reference proteome</keyword>
<evidence type="ECO:0000313" key="2">
    <source>
        <dbReference type="EMBL" id="SER29222.1"/>
    </source>
</evidence>
<evidence type="ECO:0000313" key="4">
    <source>
        <dbReference type="Proteomes" id="UP000182818"/>
    </source>
</evidence>
<dbReference type="PATRIC" id="fig|319653.3.peg.1363"/>
<dbReference type="AlphaFoldDB" id="A0A0R2K163"/>
<accession>A0A0R2K163</accession>
<name>A0A0R2K163_9LACO</name>
<sequence>MPELRYVTITDEQFEAALIKQGIPKSVAEGFTIMTKSQRTPEESYADLRAHQPKFGKVKLADFIKTFGAVYRGEVEGRANTIADK</sequence>
<organism evidence="1 3">
    <name type="scientific">Pediococcus ethanolidurans</name>
    <dbReference type="NCBI Taxonomy" id="319653"/>
    <lineage>
        <taxon>Bacteria</taxon>
        <taxon>Bacillati</taxon>
        <taxon>Bacillota</taxon>
        <taxon>Bacilli</taxon>
        <taxon>Lactobacillales</taxon>
        <taxon>Lactobacillaceae</taxon>
        <taxon>Pediococcus</taxon>
    </lineage>
</organism>
<proteinExistence type="predicted"/>
<evidence type="ECO:0000313" key="1">
    <source>
        <dbReference type="EMBL" id="KRN83310.1"/>
    </source>
</evidence>
<gene>
    <name evidence="1" type="ORF">IV87_GL001345</name>
    <name evidence="2" type="ORF">SAMN04487973_10430</name>
</gene>
<dbReference type="Proteomes" id="UP000182818">
    <property type="component" value="Unassembled WGS sequence"/>
</dbReference>
<dbReference type="EMBL" id="FOGK01000004">
    <property type="protein sequence ID" value="SER29222.1"/>
    <property type="molecule type" value="Genomic_DNA"/>
</dbReference>
<dbReference type="STRING" id="319653.SAMN04487973_10430"/>
<reference evidence="1 3" key="1">
    <citation type="journal article" date="2015" name="Genome Announc.">
        <title>Expanding the biotechnology potential of lactobacilli through comparative genomics of 213 strains and associated genera.</title>
        <authorList>
            <person name="Sun Z."/>
            <person name="Harris H.M."/>
            <person name="McCann A."/>
            <person name="Guo C."/>
            <person name="Argimon S."/>
            <person name="Zhang W."/>
            <person name="Yang X."/>
            <person name="Jeffery I.B."/>
            <person name="Cooney J.C."/>
            <person name="Kagawa T.F."/>
            <person name="Liu W."/>
            <person name="Song Y."/>
            <person name="Salvetti E."/>
            <person name="Wrobel A."/>
            <person name="Rasinkangas P."/>
            <person name="Parkhill J."/>
            <person name="Rea M.C."/>
            <person name="O'Sullivan O."/>
            <person name="Ritari J."/>
            <person name="Douillard F.P."/>
            <person name="Paul Ross R."/>
            <person name="Yang R."/>
            <person name="Briner A.E."/>
            <person name="Felis G.E."/>
            <person name="de Vos W.M."/>
            <person name="Barrangou R."/>
            <person name="Klaenhammer T.R."/>
            <person name="Caufield P.W."/>
            <person name="Cui Y."/>
            <person name="Zhang H."/>
            <person name="O'Toole P.W."/>
        </authorList>
    </citation>
    <scope>NUCLEOTIDE SEQUENCE [LARGE SCALE GENOMIC DNA]</scope>
    <source>
        <strain evidence="1 3">DSM 22301</strain>
    </source>
</reference>
<dbReference type="RefSeq" id="WP_057805270.1">
    <property type="nucleotide sequence ID" value="NZ_BJYP01000009.1"/>
</dbReference>
<dbReference type="EMBL" id="JQBY01000003">
    <property type="protein sequence ID" value="KRN83310.1"/>
    <property type="molecule type" value="Genomic_DNA"/>
</dbReference>
<comment type="caution">
    <text evidence="1">The sequence shown here is derived from an EMBL/GenBank/DDBJ whole genome shotgun (WGS) entry which is preliminary data.</text>
</comment>
<protein>
    <submittedName>
        <fullName evidence="1">Uncharacterized protein</fullName>
    </submittedName>
</protein>
<reference evidence="2 4" key="2">
    <citation type="submission" date="2016-10" db="EMBL/GenBank/DDBJ databases">
        <authorList>
            <person name="Varghese N."/>
            <person name="Submissions S."/>
        </authorList>
    </citation>
    <scope>NUCLEOTIDE SEQUENCE [LARGE SCALE GENOMIC DNA]</scope>
    <source>
        <strain evidence="2 4">CGMCC 1.3889</strain>
    </source>
</reference>